<dbReference type="SUPFAM" id="SSF46785">
    <property type="entry name" value="Winged helix' DNA-binding domain"/>
    <property type="match status" value="1"/>
</dbReference>
<keyword evidence="1" id="KW-0805">Transcription regulation</keyword>
<protein>
    <submittedName>
        <fullName evidence="7">Transcriptional regulator, IclR family</fullName>
    </submittedName>
</protein>
<name>A0A1H5S5W5_9HYPH</name>
<accession>A0A1H5S5W5</accession>
<organism evidence="7 8">
    <name type="scientific">Bosea lathyri</name>
    <dbReference type="NCBI Taxonomy" id="1036778"/>
    <lineage>
        <taxon>Bacteria</taxon>
        <taxon>Pseudomonadati</taxon>
        <taxon>Pseudomonadota</taxon>
        <taxon>Alphaproteobacteria</taxon>
        <taxon>Hyphomicrobiales</taxon>
        <taxon>Boseaceae</taxon>
        <taxon>Bosea</taxon>
    </lineage>
</organism>
<feature type="region of interest" description="Disordered" evidence="4">
    <location>
        <begin position="248"/>
        <end position="276"/>
    </location>
</feature>
<dbReference type="Gene3D" id="3.30.450.40">
    <property type="match status" value="1"/>
</dbReference>
<dbReference type="AlphaFoldDB" id="A0A1H5S5W5"/>
<sequence length="276" mass="30493">MSSLDRMLTILDLFDENLMSIQLDHAVQATGASKATAYRYIQSLCHRGLLAPAAGGSYVLGPRIIELDRLVRKMDPLLSSASPLIRAASVRLNINIMLCSFYGDKVMCADLAWPDHSVEEIYERGRPMPMFRGAMAKIILANLTPYQLRSMMLWHSERIREAGLGEDWEDFRSRMTRLRRAGFCVSRAEVFEGLIGISAPIFDAEQRVLGSAVLIIPEQRYDANPDAPYTAEIVALAAAITDDIAKRSEAGSAGAGRAARPRKARALKEPKEKAIA</sequence>
<dbReference type="RefSeq" id="WP_103870568.1">
    <property type="nucleotide sequence ID" value="NZ_FNUY01000001.1"/>
</dbReference>
<dbReference type="GO" id="GO:0003677">
    <property type="term" value="F:DNA binding"/>
    <property type="evidence" value="ECO:0007669"/>
    <property type="project" value="UniProtKB-KW"/>
</dbReference>
<keyword evidence="8" id="KW-1185">Reference proteome</keyword>
<dbReference type="InterPro" id="IPR005471">
    <property type="entry name" value="Tscrpt_reg_IclR_N"/>
</dbReference>
<evidence type="ECO:0000259" key="5">
    <source>
        <dbReference type="PROSITE" id="PS51077"/>
    </source>
</evidence>
<reference evidence="7 8" key="1">
    <citation type="submission" date="2016-10" db="EMBL/GenBank/DDBJ databases">
        <authorList>
            <person name="de Groot N.N."/>
        </authorList>
    </citation>
    <scope>NUCLEOTIDE SEQUENCE [LARGE SCALE GENOMIC DNA]</scope>
    <source>
        <strain evidence="7 8">DSM 26656</strain>
    </source>
</reference>
<dbReference type="EMBL" id="FNUY01000001">
    <property type="protein sequence ID" value="SEF45850.1"/>
    <property type="molecule type" value="Genomic_DNA"/>
</dbReference>
<proteinExistence type="predicted"/>
<evidence type="ECO:0000313" key="8">
    <source>
        <dbReference type="Proteomes" id="UP000236743"/>
    </source>
</evidence>
<dbReference type="SUPFAM" id="SSF55781">
    <property type="entry name" value="GAF domain-like"/>
    <property type="match status" value="1"/>
</dbReference>
<evidence type="ECO:0000256" key="3">
    <source>
        <dbReference type="ARBA" id="ARBA00023163"/>
    </source>
</evidence>
<dbReference type="InterPro" id="IPR029016">
    <property type="entry name" value="GAF-like_dom_sf"/>
</dbReference>
<dbReference type="GO" id="GO:0045892">
    <property type="term" value="P:negative regulation of DNA-templated transcription"/>
    <property type="evidence" value="ECO:0007669"/>
    <property type="project" value="TreeGrafter"/>
</dbReference>
<evidence type="ECO:0000256" key="2">
    <source>
        <dbReference type="ARBA" id="ARBA00023125"/>
    </source>
</evidence>
<evidence type="ECO:0000259" key="6">
    <source>
        <dbReference type="PROSITE" id="PS51078"/>
    </source>
</evidence>
<dbReference type="InterPro" id="IPR050707">
    <property type="entry name" value="HTH_MetabolicPath_Reg"/>
</dbReference>
<dbReference type="OrthoDB" id="31778at2"/>
<dbReference type="Gene3D" id="1.10.10.10">
    <property type="entry name" value="Winged helix-like DNA-binding domain superfamily/Winged helix DNA-binding domain"/>
    <property type="match status" value="1"/>
</dbReference>
<feature type="domain" description="HTH iclR-type" evidence="5">
    <location>
        <begin position="1"/>
        <end position="62"/>
    </location>
</feature>
<keyword evidence="2" id="KW-0238">DNA-binding</keyword>
<dbReference type="Pfam" id="PF01614">
    <property type="entry name" value="IclR_C"/>
    <property type="match status" value="1"/>
</dbReference>
<evidence type="ECO:0000256" key="1">
    <source>
        <dbReference type="ARBA" id="ARBA00023015"/>
    </source>
</evidence>
<evidence type="ECO:0000313" key="7">
    <source>
        <dbReference type="EMBL" id="SEF45850.1"/>
    </source>
</evidence>
<gene>
    <name evidence="7" type="ORF">SAMN04488115_101149</name>
</gene>
<dbReference type="PANTHER" id="PTHR30136:SF24">
    <property type="entry name" value="HTH-TYPE TRANSCRIPTIONAL REPRESSOR ALLR"/>
    <property type="match status" value="1"/>
</dbReference>
<dbReference type="InterPro" id="IPR036388">
    <property type="entry name" value="WH-like_DNA-bd_sf"/>
</dbReference>
<dbReference type="Pfam" id="PF09339">
    <property type="entry name" value="HTH_IclR"/>
    <property type="match status" value="1"/>
</dbReference>
<keyword evidence="3" id="KW-0804">Transcription</keyword>
<evidence type="ECO:0000256" key="4">
    <source>
        <dbReference type="SAM" id="MobiDB-lite"/>
    </source>
</evidence>
<feature type="domain" description="IclR-ED" evidence="6">
    <location>
        <begin position="63"/>
        <end position="246"/>
    </location>
</feature>
<dbReference type="PANTHER" id="PTHR30136">
    <property type="entry name" value="HELIX-TURN-HELIX TRANSCRIPTIONAL REGULATOR, ICLR FAMILY"/>
    <property type="match status" value="1"/>
</dbReference>
<dbReference type="PROSITE" id="PS51078">
    <property type="entry name" value="ICLR_ED"/>
    <property type="match status" value="1"/>
</dbReference>
<dbReference type="InterPro" id="IPR036390">
    <property type="entry name" value="WH_DNA-bd_sf"/>
</dbReference>
<feature type="compositionally biased region" description="Basic and acidic residues" evidence="4">
    <location>
        <begin position="266"/>
        <end position="276"/>
    </location>
</feature>
<dbReference type="Proteomes" id="UP000236743">
    <property type="component" value="Unassembled WGS sequence"/>
</dbReference>
<dbReference type="PROSITE" id="PS51077">
    <property type="entry name" value="HTH_ICLR"/>
    <property type="match status" value="1"/>
</dbReference>
<dbReference type="GO" id="GO:0003700">
    <property type="term" value="F:DNA-binding transcription factor activity"/>
    <property type="evidence" value="ECO:0007669"/>
    <property type="project" value="TreeGrafter"/>
</dbReference>
<dbReference type="InterPro" id="IPR014757">
    <property type="entry name" value="Tscrpt_reg_IclR_C"/>
</dbReference>
<dbReference type="SMART" id="SM00346">
    <property type="entry name" value="HTH_ICLR"/>
    <property type="match status" value="1"/>
</dbReference>